<dbReference type="SUPFAM" id="SSF53659">
    <property type="entry name" value="Isocitrate/Isopropylmalate dehydrogenase-like"/>
    <property type="match status" value="1"/>
</dbReference>
<dbReference type="RefSeq" id="WP_344075415.1">
    <property type="nucleotide sequence ID" value="NZ_BAAALS010000001.1"/>
</dbReference>
<dbReference type="InterPro" id="IPR050500">
    <property type="entry name" value="Phos_Acetyltrans/Butyryltrans"/>
</dbReference>
<evidence type="ECO:0000256" key="5">
    <source>
        <dbReference type="ARBA" id="ARBA00009786"/>
    </source>
</evidence>
<comment type="function">
    <text evidence="12 13">Involved in acetate metabolism.</text>
</comment>
<gene>
    <name evidence="16" type="primary">pta</name>
    <name evidence="16" type="ORF">GCM10009681_00530</name>
</gene>
<comment type="similarity">
    <text evidence="4 13">In the C-terminal section; belongs to the phosphate acetyltransferase and butyryltransferase family.</text>
</comment>
<feature type="domain" description="Phosphate acetyl/butaryl transferase" evidence="14">
    <location>
        <begin position="366"/>
        <end position="683"/>
    </location>
</feature>
<dbReference type="EC" id="2.3.1.8" evidence="6 13"/>
<comment type="domain">
    <text evidence="13">The N-terminal region seems to be important for proper quaternary structure. The C-terminal region contains the substrate-binding site.</text>
</comment>
<dbReference type="InterPro" id="IPR002505">
    <property type="entry name" value="PTA_PTB"/>
</dbReference>
<evidence type="ECO:0000256" key="7">
    <source>
        <dbReference type="ARBA" id="ARBA00021528"/>
    </source>
</evidence>
<evidence type="ECO:0000256" key="10">
    <source>
        <dbReference type="ARBA" id="ARBA00023315"/>
    </source>
</evidence>
<dbReference type="InterPro" id="IPR042113">
    <property type="entry name" value="P_AcTrfase_dom1"/>
</dbReference>
<evidence type="ECO:0000259" key="15">
    <source>
        <dbReference type="Pfam" id="PF07085"/>
    </source>
</evidence>
<dbReference type="InterPro" id="IPR016475">
    <property type="entry name" value="P-Actrans_bac"/>
</dbReference>
<dbReference type="Gene3D" id="3.40.50.10950">
    <property type="match status" value="1"/>
</dbReference>
<dbReference type="Pfam" id="PF01515">
    <property type="entry name" value="PTA_PTB"/>
    <property type="match status" value="1"/>
</dbReference>
<comment type="caution">
    <text evidence="16">The sequence shown here is derived from an EMBL/GenBank/DDBJ whole genome shotgun (WGS) entry which is preliminary data.</text>
</comment>
<organism evidence="16 17">
    <name type="scientific">Luedemannella helvata</name>
    <dbReference type="NCBI Taxonomy" id="349315"/>
    <lineage>
        <taxon>Bacteria</taxon>
        <taxon>Bacillati</taxon>
        <taxon>Actinomycetota</taxon>
        <taxon>Actinomycetes</taxon>
        <taxon>Micromonosporales</taxon>
        <taxon>Micromonosporaceae</taxon>
        <taxon>Luedemannella</taxon>
    </lineage>
</organism>
<dbReference type="InterPro" id="IPR042112">
    <property type="entry name" value="P_AcTrfase_dom2"/>
</dbReference>
<comment type="catalytic activity">
    <reaction evidence="1 13">
        <text>acetyl-CoA + phosphate = acetyl phosphate + CoA</text>
        <dbReference type="Rhea" id="RHEA:19521"/>
        <dbReference type="ChEBI" id="CHEBI:22191"/>
        <dbReference type="ChEBI" id="CHEBI:43474"/>
        <dbReference type="ChEBI" id="CHEBI:57287"/>
        <dbReference type="ChEBI" id="CHEBI:57288"/>
        <dbReference type="EC" id="2.3.1.8"/>
    </reaction>
</comment>
<keyword evidence="10 13" id="KW-0012">Acyltransferase</keyword>
<dbReference type="NCBIfam" id="TIGR00651">
    <property type="entry name" value="pta"/>
    <property type="match status" value="1"/>
</dbReference>
<evidence type="ECO:0000256" key="4">
    <source>
        <dbReference type="ARBA" id="ARBA00008756"/>
    </source>
</evidence>
<dbReference type="InterPro" id="IPR028979">
    <property type="entry name" value="Ser_kin/Pase_Hpr-like_N_sf"/>
</dbReference>
<protein>
    <recommendedName>
        <fullName evidence="7 13">Phosphate acetyltransferase</fullName>
        <ecNumber evidence="6 13">2.3.1.8</ecNumber>
    </recommendedName>
    <alternativeName>
        <fullName evidence="11 13">Phosphotransacetylase</fullName>
    </alternativeName>
</protein>
<accession>A0ABP4VQ05</accession>
<dbReference type="InterPro" id="IPR004614">
    <property type="entry name" value="P_AcTrfase"/>
</dbReference>
<evidence type="ECO:0000256" key="3">
    <source>
        <dbReference type="ARBA" id="ARBA00004989"/>
    </source>
</evidence>
<evidence type="ECO:0000313" key="16">
    <source>
        <dbReference type="EMBL" id="GAA1734285.1"/>
    </source>
</evidence>
<comment type="subcellular location">
    <subcellularLocation>
        <location evidence="2 13">Cytoplasm</location>
    </subcellularLocation>
</comment>
<keyword evidence="9 13" id="KW-0808">Transferase</keyword>
<evidence type="ECO:0000256" key="9">
    <source>
        <dbReference type="ARBA" id="ARBA00022679"/>
    </source>
</evidence>
<comment type="pathway">
    <text evidence="3 13">Metabolic intermediate biosynthesis; acetyl-CoA biosynthesis; acetyl-CoA from acetate: step 2/2.</text>
</comment>
<evidence type="ECO:0000259" key="14">
    <source>
        <dbReference type="Pfam" id="PF01515"/>
    </source>
</evidence>
<evidence type="ECO:0000256" key="8">
    <source>
        <dbReference type="ARBA" id="ARBA00022490"/>
    </source>
</evidence>
<evidence type="ECO:0000256" key="13">
    <source>
        <dbReference type="PIRNR" id="PIRNR006107"/>
    </source>
</evidence>
<dbReference type="Pfam" id="PF07085">
    <property type="entry name" value="DRTGG"/>
    <property type="match status" value="1"/>
</dbReference>
<dbReference type="NCBIfam" id="NF007233">
    <property type="entry name" value="PRK09653.1"/>
    <property type="match status" value="1"/>
</dbReference>
<proteinExistence type="inferred from homology"/>
<dbReference type="NCBIfam" id="NF004167">
    <property type="entry name" value="PRK05632.1"/>
    <property type="match status" value="1"/>
</dbReference>
<evidence type="ECO:0000313" key="17">
    <source>
        <dbReference type="Proteomes" id="UP001500655"/>
    </source>
</evidence>
<evidence type="ECO:0000256" key="11">
    <source>
        <dbReference type="ARBA" id="ARBA00031108"/>
    </source>
</evidence>
<sequence>MARSVYVTGLEPGGGKSAVALGVAQLLSRRVHRLAVFRPVVRDADDPIVALLRDRFQLTDAGFGTTYTDAAALLSQGRAEQFVARVIERYHEVTDGADAVLVVGSDFGQDAGDSGVHEELAMNARLASEFGAVVIGVVDGAGRTPETVAGTLRSAYHSLVELGTTVAALIANRTAPADRDAILGAAALPPVPVYALPADPAISAPTLAEVTQALGARRILGDDDAFSRDALRYVVGAAHVPVFLDHLADGGVVITPGDRDDLVTATFAAHAAGVVSVAGVVLTLGEVPDARVLDLVGKLRTDLPVISVDQDSFTTVASLAELEGRLTAANPRKIEVALGLFESHVDGRELSKRLDVARSDRVTPLMFEYELIDRARRDPRHVVLPEGREERILRAAEVVLRRGVARLTLLGHPDDISRRARELGLEISGAELVDPATSPLREEFAREYARLRAAKGVTLDHALDTVTDVNYFGTMLVHTGRVDAMVSGATHPTADTIRPAFEIIRTVPEVSVASSVFFMCLADHVLVYGDCAINPDPTAEQLADIALSSARTAARFNVTPRVAMLSYSTGSSGRGADVDKVAAATKLVRERAPELLVEGPIQYDAAVDPAVAATKLPGSAVAGQATVLIFPDLNTGNNTYKAVQRSAGAVAVGPVLQGLRKPVNDLSRGATVPDIINTIAITAIQAQG</sequence>
<dbReference type="SUPFAM" id="SSF52540">
    <property type="entry name" value="P-loop containing nucleoside triphosphate hydrolases"/>
    <property type="match status" value="1"/>
</dbReference>
<dbReference type="Gene3D" id="3.40.50.300">
    <property type="entry name" value="P-loop containing nucleotide triphosphate hydrolases"/>
    <property type="match status" value="1"/>
</dbReference>
<dbReference type="Gene3D" id="3.40.1390.20">
    <property type="entry name" value="HprK N-terminal domain-like"/>
    <property type="match status" value="1"/>
</dbReference>
<reference evidence="17" key="1">
    <citation type="journal article" date="2019" name="Int. J. Syst. Evol. Microbiol.">
        <title>The Global Catalogue of Microorganisms (GCM) 10K type strain sequencing project: providing services to taxonomists for standard genome sequencing and annotation.</title>
        <authorList>
            <consortium name="The Broad Institute Genomics Platform"/>
            <consortium name="The Broad Institute Genome Sequencing Center for Infectious Disease"/>
            <person name="Wu L."/>
            <person name="Ma J."/>
        </authorList>
    </citation>
    <scope>NUCLEOTIDE SEQUENCE [LARGE SCALE GENOMIC DNA]</scope>
    <source>
        <strain evidence="17">JCM 13249</strain>
    </source>
</reference>
<dbReference type="EMBL" id="BAAALS010000001">
    <property type="protein sequence ID" value="GAA1734285.1"/>
    <property type="molecule type" value="Genomic_DNA"/>
</dbReference>
<dbReference type="PANTHER" id="PTHR43356">
    <property type="entry name" value="PHOSPHATE ACETYLTRANSFERASE"/>
    <property type="match status" value="1"/>
</dbReference>
<dbReference type="PIRSF" id="PIRSF006107">
    <property type="entry name" value="PhpActrans_proteobac"/>
    <property type="match status" value="1"/>
</dbReference>
<evidence type="ECO:0000256" key="12">
    <source>
        <dbReference type="ARBA" id="ARBA00049955"/>
    </source>
</evidence>
<evidence type="ECO:0000256" key="6">
    <source>
        <dbReference type="ARBA" id="ARBA00012707"/>
    </source>
</evidence>
<dbReference type="Gene3D" id="3.40.50.10750">
    <property type="entry name" value="Isocitrate/Isopropylmalate dehydrogenase-like"/>
    <property type="match status" value="1"/>
</dbReference>
<dbReference type="SUPFAM" id="SSF75138">
    <property type="entry name" value="HprK N-terminal domain-like"/>
    <property type="match status" value="1"/>
</dbReference>
<dbReference type="Proteomes" id="UP001500655">
    <property type="component" value="Unassembled WGS sequence"/>
</dbReference>
<evidence type="ECO:0000256" key="2">
    <source>
        <dbReference type="ARBA" id="ARBA00004496"/>
    </source>
</evidence>
<dbReference type="PANTHER" id="PTHR43356:SF3">
    <property type="entry name" value="PHOSPHATE ACETYLTRANSFERASE"/>
    <property type="match status" value="1"/>
</dbReference>
<evidence type="ECO:0000256" key="1">
    <source>
        <dbReference type="ARBA" id="ARBA00000705"/>
    </source>
</evidence>
<keyword evidence="8 13" id="KW-0963">Cytoplasm</keyword>
<comment type="similarity">
    <text evidence="5 13">In the N-terminal section; belongs to the CobB/CobQ family.</text>
</comment>
<feature type="domain" description="DRTGG" evidence="15">
    <location>
        <begin position="209"/>
        <end position="320"/>
    </location>
</feature>
<dbReference type="Pfam" id="PF13500">
    <property type="entry name" value="AAA_26"/>
    <property type="match status" value="1"/>
</dbReference>
<dbReference type="InterPro" id="IPR027417">
    <property type="entry name" value="P-loop_NTPase"/>
</dbReference>
<name>A0ABP4VQ05_9ACTN</name>
<keyword evidence="17" id="KW-1185">Reference proteome</keyword>
<dbReference type="InterPro" id="IPR010766">
    <property type="entry name" value="DRTGG"/>
</dbReference>